<evidence type="ECO:0000259" key="3">
    <source>
        <dbReference type="Pfam" id="PF13883"/>
    </source>
</evidence>
<dbReference type="Proteomes" id="UP000266188">
    <property type="component" value="Unassembled WGS sequence"/>
</dbReference>
<feature type="chain" id="PRO_5017287149" description="CREG-like beta-barrel domain-containing protein" evidence="2">
    <location>
        <begin position="23"/>
        <end position="275"/>
    </location>
</feature>
<dbReference type="Pfam" id="PF13883">
    <property type="entry name" value="CREG_beta-barrel"/>
    <property type="match status" value="1"/>
</dbReference>
<feature type="region of interest" description="Disordered" evidence="1">
    <location>
        <begin position="49"/>
        <end position="81"/>
    </location>
</feature>
<dbReference type="STRING" id="2070753.A0A3A2Z525"/>
<evidence type="ECO:0000256" key="2">
    <source>
        <dbReference type="SAM" id="SignalP"/>
    </source>
</evidence>
<feature type="compositionally biased region" description="Polar residues" evidence="1">
    <location>
        <begin position="49"/>
        <end position="59"/>
    </location>
</feature>
<feature type="domain" description="CREG-like beta-barrel" evidence="3">
    <location>
        <begin position="110"/>
        <end position="245"/>
    </location>
</feature>
<evidence type="ECO:0000313" key="4">
    <source>
        <dbReference type="EMBL" id="RJE17790.1"/>
    </source>
</evidence>
<keyword evidence="2" id="KW-0732">Signal</keyword>
<name>A0A3A2Z525_9EURO</name>
<dbReference type="InterPro" id="IPR012349">
    <property type="entry name" value="Split_barrel_FMN-bd"/>
</dbReference>
<dbReference type="AlphaFoldDB" id="A0A3A2Z525"/>
<dbReference type="PANTHER" id="PTHR37273:SF1">
    <property type="entry name" value="ADL397C-AP"/>
    <property type="match status" value="1"/>
</dbReference>
<dbReference type="SUPFAM" id="SSF50475">
    <property type="entry name" value="FMN-binding split barrel"/>
    <property type="match status" value="1"/>
</dbReference>
<dbReference type="PANTHER" id="PTHR37273">
    <property type="entry name" value="CHROMOSOME 8, WHOLE GENOME SHOTGUN SEQUENCE"/>
    <property type="match status" value="1"/>
</dbReference>
<dbReference type="Gene3D" id="2.30.110.10">
    <property type="entry name" value="Electron Transport, Fmn-binding Protein, Chain A"/>
    <property type="match status" value="1"/>
</dbReference>
<evidence type="ECO:0000313" key="5">
    <source>
        <dbReference type="Proteomes" id="UP000266188"/>
    </source>
</evidence>
<organism evidence="4 5">
    <name type="scientific">Aspergillus sclerotialis</name>
    <dbReference type="NCBI Taxonomy" id="2070753"/>
    <lineage>
        <taxon>Eukaryota</taxon>
        <taxon>Fungi</taxon>
        <taxon>Dikarya</taxon>
        <taxon>Ascomycota</taxon>
        <taxon>Pezizomycotina</taxon>
        <taxon>Eurotiomycetes</taxon>
        <taxon>Eurotiomycetidae</taxon>
        <taxon>Eurotiales</taxon>
        <taxon>Aspergillaceae</taxon>
        <taxon>Aspergillus</taxon>
        <taxon>Aspergillus subgen. Polypaecilum</taxon>
    </lineage>
</organism>
<accession>A0A3A2Z525</accession>
<comment type="caution">
    <text evidence="4">The sequence shown here is derived from an EMBL/GenBank/DDBJ whole genome shotgun (WGS) entry which is preliminary data.</text>
</comment>
<keyword evidence="5" id="KW-1185">Reference proteome</keyword>
<reference evidence="5" key="1">
    <citation type="submission" date="2017-02" db="EMBL/GenBank/DDBJ databases">
        <authorList>
            <person name="Tafer H."/>
            <person name="Lopandic K."/>
        </authorList>
    </citation>
    <scope>NUCLEOTIDE SEQUENCE [LARGE SCALE GENOMIC DNA]</scope>
    <source>
        <strain evidence="5">CBS 366.77</strain>
    </source>
</reference>
<feature type="signal peptide" evidence="2">
    <location>
        <begin position="1"/>
        <end position="22"/>
    </location>
</feature>
<evidence type="ECO:0000256" key="1">
    <source>
        <dbReference type="SAM" id="MobiDB-lite"/>
    </source>
</evidence>
<dbReference type="InterPro" id="IPR055343">
    <property type="entry name" value="CREG_beta-barrel"/>
</dbReference>
<protein>
    <recommendedName>
        <fullName evidence="3">CREG-like beta-barrel domain-containing protein</fullName>
    </recommendedName>
</protein>
<dbReference type="OrthoDB" id="2138282at2759"/>
<proteinExistence type="predicted"/>
<sequence length="275" mass="30118">MVFQLRISTLVLLGQFLLNATSSPLIIGGNDIFDQEFLASFPSSPNSIHNNGQSDTIFPTENSHTESESESTTYPSCPLPQTSHVPPDVAGLSIPLPEYIADCDDSLPSSNSNNNKGEGNPTFLALRVGTTFRNTAAGSNISLSIDWWDHLSETKPIYPDFPLSAAGLPRVTLFGYVEPFPAPLDGETERALEKCFLHAHPDAEAWAPNNKDSPHASFWARMVVTQAYWIGGFGDVQQIGWLDVNNWKGIRRDHSLPGVGDGRGWKDVRLPGEKE</sequence>
<dbReference type="EMBL" id="MVGC01000712">
    <property type="protein sequence ID" value="RJE17790.1"/>
    <property type="molecule type" value="Genomic_DNA"/>
</dbReference>
<gene>
    <name evidence="4" type="ORF">PHISCL_09871</name>
</gene>